<organism evidence="1 2">
    <name type="scientific">Blastococcus saxobsidens (strain DD2)</name>
    <dbReference type="NCBI Taxonomy" id="1146883"/>
    <lineage>
        <taxon>Bacteria</taxon>
        <taxon>Bacillati</taxon>
        <taxon>Actinomycetota</taxon>
        <taxon>Actinomycetes</taxon>
        <taxon>Geodermatophilales</taxon>
        <taxon>Geodermatophilaceae</taxon>
        <taxon>Blastococcus</taxon>
    </lineage>
</organism>
<proteinExistence type="predicted"/>
<dbReference type="PROSITE" id="PS51257">
    <property type="entry name" value="PROKAR_LIPOPROTEIN"/>
    <property type="match status" value="1"/>
</dbReference>
<name>H6RTA9_BLASD</name>
<evidence type="ECO:0000313" key="2">
    <source>
        <dbReference type="Proteomes" id="UP000007517"/>
    </source>
</evidence>
<reference evidence="2" key="2">
    <citation type="submission" date="2012-02" db="EMBL/GenBank/DDBJ databases">
        <title>Complete genome sequence of Blastococcus saxobsidens strain DD2.</title>
        <authorList>
            <person name="Genoscope."/>
        </authorList>
    </citation>
    <scope>NUCLEOTIDE SEQUENCE [LARGE SCALE GENOMIC DNA]</scope>
    <source>
        <strain evidence="2">DD2</strain>
    </source>
</reference>
<keyword evidence="2" id="KW-1185">Reference proteome</keyword>
<evidence type="ECO:0000313" key="1">
    <source>
        <dbReference type="EMBL" id="CCG05609.1"/>
    </source>
</evidence>
<dbReference type="EMBL" id="FO117623">
    <property type="protein sequence ID" value="CCG05609.1"/>
    <property type="molecule type" value="Genomic_DNA"/>
</dbReference>
<gene>
    <name evidence="1" type="ordered locus">BLASA_4822</name>
</gene>
<keyword evidence="1" id="KW-0449">Lipoprotein</keyword>
<dbReference type="RefSeq" id="WP_014378475.1">
    <property type="nucleotide sequence ID" value="NC_016943.1"/>
</dbReference>
<dbReference type="AlphaFoldDB" id="H6RTA9"/>
<dbReference type="HOGENOM" id="CLU_1248648_0_0_11"/>
<dbReference type="KEGG" id="bsd:BLASA_4822"/>
<dbReference type="STRING" id="1146883.BLASA_4822"/>
<sequence length="221" mass="23274">MRIPQLSVAAAAALLLTACGSGPLDGRTGPEVADAAADALEEAGSFHVSGALTSDGEEGEVDLHVQGDDVTGSITTDGVELQLLSVDGSVYLQAPPDFWASFGMPEEMAAAFEDKWVVVPGQAMAEFDDFSLDGFVEQFRNPESEVQEEVTEDEIDGQEVVVVEQEDGSTLSVANDEPSYPVRITNDGDSSGTVTFSRFGEEEDISAPSDVIDLMEMMGGA</sequence>
<accession>H6RTA9</accession>
<dbReference type="OrthoDB" id="4350224at2"/>
<protein>
    <submittedName>
        <fullName evidence="1">Putative Lipoprotein</fullName>
    </submittedName>
</protein>
<dbReference type="Gene3D" id="2.50.20.20">
    <property type="match status" value="1"/>
</dbReference>
<dbReference type="Proteomes" id="UP000007517">
    <property type="component" value="Chromosome"/>
</dbReference>
<reference evidence="1 2" key="1">
    <citation type="journal article" date="2012" name="J. Bacteriol.">
        <title>Genome Sequence of Blastococcus saxobsidens DD2, a Stone-Inhabiting Bacterium.</title>
        <authorList>
            <person name="Chouaia B."/>
            <person name="Crotti E."/>
            <person name="Brusetti L."/>
            <person name="Daffonchio D."/>
            <person name="Essoussi I."/>
            <person name="Nouioui I."/>
            <person name="Sbissi I."/>
            <person name="Ghodhbane-Gtari F."/>
            <person name="Gtari M."/>
            <person name="Vacherie B."/>
            <person name="Barbe V."/>
            <person name="Medigue C."/>
            <person name="Gury J."/>
            <person name="Pujic P."/>
            <person name="Normand P."/>
        </authorList>
    </citation>
    <scope>NUCLEOTIDE SEQUENCE [LARGE SCALE GENOMIC DNA]</scope>
    <source>
        <strain evidence="1 2">DD2</strain>
    </source>
</reference>